<dbReference type="InterPro" id="IPR000531">
    <property type="entry name" value="Beta-barrel_TonB"/>
</dbReference>
<gene>
    <name evidence="16" type="ORF">J0A66_02015</name>
</gene>
<dbReference type="GO" id="GO:0006826">
    <property type="term" value="P:iron ion transport"/>
    <property type="evidence" value="ECO:0007669"/>
    <property type="project" value="UniProtKB-KW"/>
</dbReference>
<evidence type="ECO:0000256" key="13">
    <source>
        <dbReference type="SAM" id="SignalP"/>
    </source>
</evidence>
<dbReference type="CDD" id="cd01347">
    <property type="entry name" value="ligand_gated_channel"/>
    <property type="match status" value="1"/>
</dbReference>
<protein>
    <submittedName>
        <fullName evidence="16">TonB-dependent receptor</fullName>
    </submittedName>
</protein>
<accession>A0A939DKS4</accession>
<feature type="domain" description="TonB-dependent receptor-like beta-barrel" evidence="14">
    <location>
        <begin position="334"/>
        <end position="751"/>
    </location>
</feature>
<dbReference type="RefSeq" id="WP_206572091.1">
    <property type="nucleotide sequence ID" value="NZ_JAFKCV010000001.1"/>
</dbReference>
<dbReference type="AlphaFoldDB" id="A0A939DKS4"/>
<dbReference type="PROSITE" id="PS52016">
    <property type="entry name" value="TONB_DEPENDENT_REC_3"/>
    <property type="match status" value="1"/>
</dbReference>
<comment type="similarity">
    <text evidence="11 12">Belongs to the TonB-dependent receptor family.</text>
</comment>
<dbReference type="Gene3D" id="2.40.170.20">
    <property type="entry name" value="TonB-dependent receptor, beta-barrel domain"/>
    <property type="match status" value="2"/>
</dbReference>
<keyword evidence="10 11" id="KW-0998">Cell outer membrane</keyword>
<keyword evidence="7" id="KW-0406">Ion transport</keyword>
<feature type="signal peptide" evidence="13">
    <location>
        <begin position="1"/>
        <end position="30"/>
    </location>
</feature>
<evidence type="ECO:0000256" key="1">
    <source>
        <dbReference type="ARBA" id="ARBA00004571"/>
    </source>
</evidence>
<dbReference type="InterPro" id="IPR012910">
    <property type="entry name" value="Plug_dom"/>
</dbReference>
<evidence type="ECO:0000256" key="3">
    <source>
        <dbReference type="ARBA" id="ARBA00022452"/>
    </source>
</evidence>
<evidence type="ECO:0000313" key="16">
    <source>
        <dbReference type="EMBL" id="MBN7823990.1"/>
    </source>
</evidence>
<evidence type="ECO:0000256" key="6">
    <source>
        <dbReference type="ARBA" id="ARBA00023004"/>
    </source>
</evidence>
<keyword evidence="4" id="KW-0410">Iron transport</keyword>
<name>A0A939DKS4_9ALTE</name>
<comment type="caution">
    <text evidence="16">The sequence shown here is derived from an EMBL/GenBank/DDBJ whole genome shotgun (WGS) entry which is preliminary data.</text>
</comment>
<evidence type="ECO:0000256" key="8">
    <source>
        <dbReference type="ARBA" id="ARBA00023077"/>
    </source>
</evidence>
<dbReference type="Pfam" id="PF00593">
    <property type="entry name" value="TonB_dep_Rec_b-barrel"/>
    <property type="match status" value="1"/>
</dbReference>
<evidence type="ECO:0000256" key="11">
    <source>
        <dbReference type="PROSITE-ProRule" id="PRU01360"/>
    </source>
</evidence>
<dbReference type="InterPro" id="IPR039426">
    <property type="entry name" value="TonB-dep_rcpt-like"/>
</dbReference>
<keyword evidence="16" id="KW-0675">Receptor</keyword>
<comment type="subcellular location">
    <subcellularLocation>
        <location evidence="1 11">Cell outer membrane</location>
        <topology evidence="1 11">Multi-pass membrane protein</topology>
    </subcellularLocation>
</comment>
<dbReference type="PANTHER" id="PTHR32552">
    <property type="entry name" value="FERRICHROME IRON RECEPTOR-RELATED"/>
    <property type="match status" value="1"/>
</dbReference>
<evidence type="ECO:0000256" key="9">
    <source>
        <dbReference type="ARBA" id="ARBA00023136"/>
    </source>
</evidence>
<dbReference type="Pfam" id="PF07715">
    <property type="entry name" value="Plug"/>
    <property type="match status" value="1"/>
</dbReference>
<evidence type="ECO:0000256" key="4">
    <source>
        <dbReference type="ARBA" id="ARBA00022496"/>
    </source>
</evidence>
<dbReference type="EMBL" id="JAFKCV010000001">
    <property type="protein sequence ID" value="MBN7823990.1"/>
    <property type="molecule type" value="Genomic_DNA"/>
</dbReference>
<feature type="chain" id="PRO_5037267884" evidence="13">
    <location>
        <begin position="31"/>
        <end position="793"/>
    </location>
</feature>
<evidence type="ECO:0000313" key="17">
    <source>
        <dbReference type="Proteomes" id="UP000664654"/>
    </source>
</evidence>
<evidence type="ECO:0000256" key="10">
    <source>
        <dbReference type="ARBA" id="ARBA00023237"/>
    </source>
</evidence>
<feature type="domain" description="TonB-dependent receptor plug" evidence="15">
    <location>
        <begin position="58"/>
        <end position="152"/>
    </location>
</feature>
<keyword evidence="5 11" id="KW-0812">Transmembrane</keyword>
<keyword evidence="17" id="KW-1185">Reference proteome</keyword>
<reference evidence="16" key="1">
    <citation type="submission" date="2021-03" db="EMBL/GenBank/DDBJ databases">
        <title>novel species isolated from a fishpond in China.</title>
        <authorList>
            <person name="Lu H."/>
            <person name="Cai Z."/>
        </authorList>
    </citation>
    <scope>NUCLEOTIDE SEQUENCE</scope>
    <source>
        <strain evidence="16">JCM 30855</strain>
    </source>
</reference>
<sequence>MNSLSNKYIVKSPVCLAVMLALTSSPNLYAQTTDSQDGADKPLEKIIVTSRRKEETLVEIPMAVSSVSAMEIEDRNYTSTTDIYRTLAGAAMPRGELILRGLSGGNTTTPDTTTTFVDDIPFDFTNLADIERVEVLRGPQGTLYGSNAIGGTVRIITKKPVLDEFELFGSVQAGGEKDVDGYDSNISLGVNVPLIEGKLALRVNGNMEHDQLPFVNINTGLQSDVDRGFLRSQLLWQVTDEVDVTFGFSRIEYQDRGYDLGDRSKPGYYYDFVADANPDAPYGYDVEEIVIDCDPALERPACKGGSAPIADKGVPQKYQIWERLDPWYESSSNLYTLNINDDNFFDFATLTYAGSYRKFKTDSLDSWTRLDADDLFLTWIINDDYYEKTTSELRFQNLNPGPLSWTVGMFYDKQETKNSLNNQNQYHEQGDLASALALYWWGVDVTELGQETFGNPQNNWRYSLIKDYYREFALFADVAYTFDLGDMGEFELNGGVRRFDLEDEFQDDASGIWSDADTYAKGSESGNRYKLSASWRPNRDMSVYALYSEGYRPGGNNGPLAGSCVDDPKAGERQDRYTSDSIENYELGLKASTWGGKFDFATAIYQIDWTDIKTDIYMDTCGFTYVANAGEARSRGVEFESTAYLRENLKATFNTSYTSSEVTKDNEAIGAKAGDDMTMVPEWNAYLALDQGFDLFGKQAYVRGDFTYYGEYKTHFNTRDEDVVPSYSYFNLSGRIEVTDDVKLSVHINNLFDKEAVKYKAARSRSVDNTTAQQYIDYLEGRSLTIRVDYTFY</sequence>
<evidence type="ECO:0000259" key="14">
    <source>
        <dbReference type="Pfam" id="PF00593"/>
    </source>
</evidence>
<evidence type="ECO:0000256" key="12">
    <source>
        <dbReference type="RuleBase" id="RU003357"/>
    </source>
</evidence>
<dbReference type="PANTHER" id="PTHR32552:SF81">
    <property type="entry name" value="TONB-DEPENDENT OUTER MEMBRANE RECEPTOR"/>
    <property type="match status" value="1"/>
</dbReference>
<evidence type="ECO:0000256" key="2">
    <source>
        <dbReference type="ARBA" id="ARBA00022448"/>
    </source>
</evidence>
<keyword evidence="3 11" id="KW-1134">Transmembrane beta strand</keyword>
<keyword evidence="6" id="KW-0408">Iron</keyword>
<evidence type="ECO:0000256" key="7">
    <source>
        <dbReference type="ARBA" id="ARBA00023065"/>
    </source>
</evidence>
<evidence type="ECO:0000256" key="5">
    <source>
        <dbReference type="ARBA" id="ARBA00022692"/>
    </source>
</evidence>
<keyword evidence="13" id="KW-0732">Signal</keyword>
<keyword evidence="9 11" id="KW-0472">Membrane</keyword>
<keyword evidence="8 12" id="KW-0798">TonB box</keyword>
<dbReference type="InterPro" id="IPR036942">
    <property type="entry name" value="Beta-barrel_TonB_sf"/>
</dbReference>
<dbReference type="Proteomes" id="UP000664654">
    <property type="component" value="Unassembled WGS sequence"/>
</dbReference>
<evidence type="ECO:0000259" key="15">
    <source>
        <dbReference type="Pfam" id="PF07715"/>
    </source>
</evidence>
<keyword evidence="2 11" id="KW-0813">Transport</keyword>
<dbReference type="GO" id="GO:0009279">
    <property type="term" value="C:cell outer membrane"/>
    <property type="evidence" value="ECO:0007669"/>
    <property type="project" value="UniProtKB-SubCell"/>
</dbReference>
<proteinExistence type="inferred from homology"/>
<organism evidence="16 17">
    <name type="scientific">Bowmanella dokdonensis</name>
    <dbReference type="NCBI Taxonomy" id="751969"/>
    <lineage>
        <taxon>Bacteria</taxon>
        <taxon>Pseudomonadati</taxon>
        <taxon>Pseudomonadota</taxon>
        <taxon>Gammaproteobacteria</taxon>
        <taxon>Alteromonadales</taxon>
        <taxon>Alteromonadaceae</taxon>
        <taxon>Bowmanella</taxon>
    </lineage>
</organism>
<dbReference type="SUPFAM" id="SSF56935">
    <property type="entry name" value="Porins"/>
    <property type="match status" value="1"/>
</dbReference>